<dbReference type="RefSeq" id="WP_189123451.1">
    <property type="nucleotide sequence ID" value="NZ_BMNH01000003.1"/>
</dbReference>
<protein>
    <recommendedName>
        <fullName evidence="3">Roadblock/LAMTOR2 domain-containing protein</fullName>
    </recommendedName>
</protein>
<reference evidence="1" key="1">
    <citation type="journal article" date="2014" name="Int. J. Syst. Evol. Microbiol.">
        <title>Complete genome sequence of Corynebacterium casei LMG S-19264T (=DSM 44701T), isolated from a smear-ripened cheese.</title>
        <authorList>
            <consortium name="US DOE Joint Genome Institute (JGI-PGF)"/>
            <person name="Walter F."/>
            <person name="Albersmeier A."/>
            <person name="Kalinowski J."/>
            <person name="Ruckert C."/>
        </authorList>
    </citation>
    <scope>NUCLEOTIDE SEQUENCE</scope>
    <source>
        <strain evidence="1">CGMCC 4.7368</strain>
    </source>
</reference>
<keyword evidence="2" id="KW-1185">Reference proteome</keyword>
<dbReference type="AlphaFoldDB" id="A0A917YT09"/>
<dbReference type="Proteomes" id="UP000646523">
    <property type="component" value="Unassembled WGS sequence"/>
</dbReference>
<accession>A0A917YT09</accession>
<dbReference type="EMBL" id="BMNH01000003">
    <property type="protein sequence ID" value="GGO65480.1"/>
    <property type="molecule type" value="Genomic_DNA"/>
</dbReference>
<organism evidence="1 2">
    <name type="scientific">Nonomuraea cavernae</name>
    <dbReference type="NCBI Taxonomy" id="2045107"/>
    <lineage>
        <taxon>Bacteria</taxon>
        <taxon>Bacillati</taxon>
        <taxon>Actinomycetota</taxon>
        <taxon>Actinomycetes</taxon>
        <taxon>Streptosporangiales</taxon>
        <taxon>Streptosporangiaceae</taxon>
        <taxon>Nonomuraea</taxon>
    </lineage>
</organism>
<reference evidence="1" key="2">
    <citation type="submission" date="2020-09" db="EMBL/GenBank/DDBJ databases">
        <authorList>
            <person name="Sun Q."/>
            <person name="Zhou Y."/>
        </authorList>
    </citation>
    <scope>NUCLEOTIDE SEQUENCE</scope>
    <source>
        <strain evidence="1">CGMCC 4.7368</strain>
    </source>
</reference>
<gene>
    <name evidence="1" type="ORF">GCM10012289_17270</name>
</gene>
<sequence>MLGLDDCLIEVMAIPGALDAMLLDQTSGMAVAVSGSPQGVDTEGSAAALTETLRATVDGLARSCPGDTVRIDDMLVTTDQGHHLLRLMETAFEGPLVIYVRLDLERSNLALARHRLRAISSSLLT</sequence>
<evidence type="ECO:0000313" key="2">
    <source>
        <dbReference type="Proteomes" id="UP000646523"/>
    </source>
</evidence>
<evidence type="ECO:0000313" key="1">
    <source>
        <dbReference type="EMBL" id="GGO65480.1"/>
    </source>
</evidence>
<comment type="caution">
    <text evidence="1">The sequence shown here is derived from an EMBL/GenBank/DDBJ whole genome shotgun (WGS) entry which is preliminary data.</text>
</comment>
<proteinExistence type="predicted"/>
<evidence type="ECO:0008006" key="3">
    <source>
        <dbReference type="Google" id="ProtNLM"/>
    </source>
</evidence>
<name>A0A917YT09_9ACTN</name>